<dbReference type="SFLD" id="SFLDS00003">
    <property type="entry name" value="Haloacid_Dehalogenase"/>
    <property type="match status" value="1"/>
</dbReference>
<dbReference type="SUPFAM" id="SSF56784">
    <property type="entry name" value="HAD-like"/>
    <property type="match status" value="1"/>
</dbReference>
<dbReference type="SFLD" id="SFLDG01129">
    <property type="entry name" value="C1.5:_HAD__Beta-PGM__Phosphata"/>
    <property type="match status" value="1"/>
</dbReference>
<dbReference type="KEGG" id="lsf:I8J32_002925"/>
<keyword evidence="1" id="KW-0378">Hydrolase</keyword>
<dbReference type="AlphaFoldDB" id="A0A975ATA1"/>
<proteinExistence type="predicted"/>
<dbReference type="GO" id="GO:0006281">
    <property type="term" value="P:DNA repair"/>
    <property type="evidence" value="ECO:0007669"/>
    <property type="project" value="TreeGrafter"/>
</dbReference>
<dbReference type="InterPro" id="IPR036412">
    <property type="entry name" value="HAD-like_sf"/>
</dbReference>
<dbReference type="InterPro" id="IPR041492">
    <property type="entry name" value="HAD_2"/>
</dbReference>
<dbReference type="Gene3D" id="1.10.150.240">
    <property type="entry name" value="Putative phosphatase, domain 2"/>
    <property type="match status" value="1"/>
</dbReference>
<dbReference type="PANTHER" id="PTHR43434:SF13">
    <property type="entry name" value="PHOSPHOGLYCOLATE PHOSPHATASE"/>
    <property type="match status" value="1"/>
</dbReference>
<dbReference type="InterPro" id="IPR023214">
    <property type="entry name" value="HAD_sf"/>
</dbReference>
<evidence type="ECO:0000313" key="2">
    <source>
        <dbReference type="Proteomes" id="UP000639274"/>
    </source>
</evidence>
<dbReference type="InterPro" id="IPR023198">
    <property type="entry name" value="PGP-like_dom2"/>
</dbReference>
<dbReference type="Proteomes" id="UP000639274">
    <property type="component" value="Chromosome"/>
</dbReference>
<keyword evidence="2" id="KW-1185">Reference proteome</keyword>
<dbReference type="GO" id="GO:0005829">
    <property type="term" value="C:cytosol"/>
    <property type="evidence" value="ECO:0007669"/>
    <property type="project" value="TreeGrafter"/>
</dbReference>
<organism evidence="1 2">
    <name type="scientific">Agrilutibacter solisilvae</name>
    <dbReference type="NCBI Taxonomy" id="2763317"/>
    <lineage>
        <taxon>Bacteria</taxon>
        <taxon>Pseudomonadati</taxon>
        <taxon>Pseudomonadota</taxon>
        <taxon>Gammaproteobacteria</taxon>
        <taxon>Lysobacterales</taxon>
        <taxon>Lysobacteraceae</taxon>
        <taxon>Agrilutibacter</taxon>
    </lineage>
</organism>
<dbReference type="PANTHER" id="PTHR43434">
    <property type="entry name" value="PHOSPHOGLYCOLATE PHOSPHATASE"/>
    <property type="match status" value="1"/>
</dbReference>
<accession>A0A975ATA1</accession>
<gene>
    <name evidence="1" type="ORF">I8J32_002925</name>
</gene>
<dbReference type="GO" id="GO:0008967">
    <property type="term" value="F:phosphoglycolate phosphatase activity"/>
    <property type="evidence" value="ECO:0007669"/>
    <property type="project" value="TreeGrafter"/>
</dbReference>
<dbReference type="InterPro" id="IPR050155">
    <property type="entry name" value="HAD-like_hydrolase_sf"/>
</dbReference>
<sequence length="213" mass="23263">MKYPLVIFDFDGTLADSFPFFLQAQQVLAQRHGFTAVAEDRIEDLRRLGPREIMRELAVPAWKLPVVAADFIRAMREAPPVPLFPGIADTLLHLREREVRLAILTSNSVDNVRRVLGDTLMAAIELIDGGAHMLGKQRRIARLVRRAAASGTPAAATDAIYVGDQLSDGEAARAAGVAFGAVGWGYAHADALRAAQPEEFFETVEQLRRFGGA</sequence>
<dbReference type="Gene3D" id="3.40.50.1000">
    <property type="entry name" value="HAD superfamily/HAD-like"/>
    <property type="match status" value="1"/>
</dbReference>
<dbReference type="Pfam" id="PF13419">
    <property type="entry name" value="HAD_2"/>
    <property type="match status" value="1"/>
</dbReference>
<name>A0A975ATA1_9GAMM</name>
<reference evidence="1 2" key="1">
    <citation type="submission" date="2021-03" db="EMBL/GenBank/DDBJ databases">
        <title>Lysobacter sp. nov. isolated from soil of gangwondo yeongwol, south Korea.</title>
        <authorList>
            <person name="Kim K.R."/>
            <person name="Kim K.H."/>
            <person name="Jeon C.O."/>
        </authorList>
    </citation>
    <scope>NUCLEOTIDE SEQUENCE [LARGE SCALE GENOMIC DNA]</scope>
    <source>
        <strain evidence="1 2">R19</strain>
    </source>
</reference>
<dbReference type="RefSeq" id="WP_200615295.1">
    <property type="nucleotide sequence ID" value="NZ_CP071518.1"/>
</dbReference>
<protein>
    <submittedName>
        <fullName evidence="1">HAD hydrolase-like protein</fullName>
    </submittedName>
</protein>
<dbReference type="EMBL" id="CP071518">
    <property type="protein sequence ID" value="QSX78894.1"/>
    <property type="molecule type" value="Genomic_DNA"/>
</dbReference>
<evidence type="ECO:0000313" key="1">
    <source>
        <dbReference type="EMBL" id="QSX78894.1"/>
    </source>
</evidence>